<dbReference type="GO" id="GO:0005737">
    <property type="term" value="C:cytoplasm"/>
    <property type="evidence" value="ECO:0007669"/>
    <property type="project" value="UniProtKB-SubCell"/>
</dbReference>
<dbReference type="PANTHER" id="PTHR33164:SF5">
    <property type="entry name" value="ORGANIC HYDROPEROXIDE RESISTANCE TRANSCRIPTIONAL REGULATOR"/>
    <property type="match status" value="1"/>
</dbReference>
<dbReference type="GO" id="GO:0006950">
    <property type="term" value="P:response to stress"/>
    <property type="evidence" value="ECO:0007669"/>
    <property type="project" value="TreeGrafter"/>
</dbReference>
<dbReference type="InterPro" id="IPR000835">
    <property type="entry name" value="HTH_MarR-typ"/>
</dbReference>
<dbReference type="InterPro" id="IPR036390">
    <property type="entry name" value="WH_DNA-bd_sf"/>
</dbReference>
<dbReference type="GO" id="GO:0003700">
    <property type="term" value="F:DNA-binding transcription factor activity"/>
    <property type="evidence" value="ECO:0007669"/>
    <property type="project" value="InterPro"/>
</dbReference>
<dbReference type="SMART" id="SM00347">
    <property type="entry name" value="HTH_MARR"/>
    <property type="match status" value="1"/>
</dbReference>
<accession>A0A410WRM7</accession>
<keyword evidence="4" id="KW-0238">DNA-binding</keyword>
<evidence type="ECO:0000256" key="1">
    <source>
        <dbReference type="ARBA" id="ARBA00004496"/>
    </source>
</evidence>
<evidence type="ECO:0000313" key="10">
    <source>
        <dbReference type="Proteomes" id="UP001527202"/>
    </source>
</evidence>
<gene>
    <name evidence="7" type="ORF">M5X16_23850</name>
    <name evidence="8" type="ORF">PC41400_04610</name>
</gene>
<dbReference type="GeneID" id="95374093"/>
<dbReference type="Pfam" id="PF22381">
    <property type="entry name" value="Staph_reg_Sar_Rot"/>
    <property type="match status" value="1"/>
</dbReference>
<dbReference type="KEGG" id="pchi:PC41400_04610"/>
<dbReference type="Gene3D" id="1.10.10.10">
    <property type="entry name" value="Winged helix-like DNA-binding domain superfamily/Winged helix DNA-binding domain"/>
    <property type="match status" value="1"/>
</dbReference>
<dbReference type="Proteomes" id="UP001527202">
    <property type="component" value="Unassembled WGS sequence"/>
</dbReference>
<dbReference type="SUPFAM" id="SSF46785">
    <property type="entry name" value="Winged helix' DNA-binding domain"/>
    <property type="match status" value="1"/>
</dbReference>
<dbReference type="OrthoDB" id="9806864at2"/>
<dbReference type="PANTHER" id="PTHR33164">
    <property type="entry name" value="TRANSCRIPTIONAL REGULATOR, MARR FAMILY"/>
    <property type="match status" value="1"/>
</dbReference>
<dbReference type="EMBL" id="JAMDMJ010000035">
    <property type="protein sequence ID" value="MCY9598794.1"/>
    <property type="molecule type" value="Genomic_DNA"/>
</dbReference>
<dbReference type="AlphaFoldDB" id="A0A410WRM7"/>
<dbReference type="RefSeq" id="WP_042234185.1">
    <property type="nucleotide sequence ID" value="NZ_CP026520.1"/>
</dbReference>
<evidence type="ECO:0000256" key="2">
    <source>
        <dbReference type="ARBA" id="ARBA00022490"/>
    </source>
</evidence>
<sequence length="151" mass="17109">MNPPSEQKLENQLCFALYACSREITRMYHPMLEELGLTYPQYLVLLVLWEKDESTVKELGERLFLDSGTLTPMLKRMEASGLLKRTRSSRDERSVVITLTDKGRALEQPSTCIPAQLMARAGGTEEQVGDLLERVKQLLAAVNHANRNSEE</sequence>
<comment type="subcellular location">
    <subcellularLocation>
        <location evidence="1">Cytoplasm</location>
    </subcellularLocation>
</comment>
<reference evidence="8 9" key="1">
    <citation type="submission" date="2018-01" db="EMBL/GenBank/DDBJ databases">
        <title>The whole genome sequencing and assembly of Paenibacillus chitinolyticus KCCM 41400 strain.</title>
        <authorList>
            <person name="Kim J.-Y."/>
            <person name="Park M.-K."/>
            <person name="Lee Y.-J."/>
            <person name="Yi H."/>
            <person name="Bahn Y.-S."/>
            <person name="Kim J.F."/>
            <person name="Lee D.-W."/>
        </authorList>
    </citation>
    <scope>NUCLEOTIDE SEQUENCE [LARGE SCALE GENOMIC DNA]</scope>
    <source>
        <strain evidence="8 9">KCCM 41400</strain>
    </source>
</reference>
<reference evidence="7 10" key="2">
    <citation type="submission" date="2022-05" db="EMBL/GenBank/DDBJ databases">
        <title>Genome Sequencing of Bee-Associated Microbes.</title>
        <authorList>
            <person name="Dunlap C."/>
        </authorList>
    </citation>
    <scope>NUCLEOTIDE SEQUENCE [LARGE SCALE GENOMIC DNA]</scope>
    <source>
        <strain evidence="7 10">NRRL B-23120</strain>
    </source>
</reference>
<organism evidence="8 9">
    <name type="scientific">Paenibacillus chitinolyticus</name>
    <dbReference type="NCBI Taxonomy" id="79263"/>
    <lineage>
        <taxon>Bacteria</taxon>
        <taxon>Bacillati</taxon>
        <taxon>Bacillota</taxon>
        <taxon>Bacilli</taxon>
        <taxon>Bacillales</taxon>
        <taxon>Paenibacillaceae</taxon>
        <taxon>Paenibacillus</taxon>
    </lineage>
</organism>
<keyword evidence="3" id="KW-0805">Transcription regulation</keyword>
<dbReference type="FunFam" id="1.10.10.10:FF:000163">
    <property type="entry name" value="MarR family transcriptional regulator"/>
    <property type="match status" value="1"/>
</dbReference>
<dbReference type="InterPro" id="IPR036388">
    <property type="entry name" value="WH-like_DNA-bd_sf"/>
</dbReference>
<dbReference type="Proteomes" id="UP000288943">
    <property type="component" value="Chromosome"/>
</dbReference>
<evidence type="ECO:0000313" key="7">
    <source>
        <dbReference type="EMBL" id="MCY9598794.1"/>
    </source>
</evidence>
<feature type="domain" description="HTH marR-type" evidence="6">
    <location>
        <begin position="10"/>
        <end position="140"/>
    </location>
</feature>
<dbReference type="EMBL" id="CP026520">
    <property type="protein sequence ID" value="QAV17003.1"/>
    <property type="molecule type" value="Genomic_DNA"/>
</dbReference>
<evidence type="ECO:0000256" key="5">
    <source>
        <dbReference type="ARBA" id="ARBA00023163"/>
    </source>
</evidence>
<dbReference type="PROSITE" id="PS50995">
    <property type="entry name" value="HTH_MARR_2"/>
    <property type="match status" value="1"/>
</dbReference>
<keyword evidence="10" id="KW-1185">Reference proteome</keyword>
<dbReference type="InterPro" id="IPR055166">
    <property type="entry name" value="Transc_reg_Sar_Rot_HTH"/>
</dbReference>
<name>A0A410WRM7_9BACL</name>
<evidence type="ECO:0000259" key="6">
    <source>
        <dbReference type="PROSITE" id="PS50995"/>
    </source>
</evidence>
<evidence type="ECO:0000313" key="8">
    <source>
        <dbReference type="EMBL" id="QAV17003.1"/>
    </source>
</evidence>
<evidence type="ECO:0000256" key="3">
    <source>
        <dbReference type="ARBA" id="ARBA00023015"/>
    </source>
</evidence>
<dbReference type="InterPro" id="IPR039422">
    <property type="entry name" value="MarR/SlyA-like"/>
</dbReference>
<keyword evidence="2" id="KW-0963">Cytoplasm</keyword>
<keyword evidence="5" id="KW-0804">Transcription</keyword>
<evidence type="ECO:0000256" key="4">
    <source>
        <dbReference type="ARBA" id="ARBA00023125"/>
    </source>
</evidence>
<dbReference type="GO" id="GO:0003677">
    <property type="term" value="F:DNA binding"/>
    <property type="evidence" value="ECO:0007669"/>
    <property type="project" value="UniProtKB-KW"/>
</dbReference>
<proteinExistence type="predicted"/>
<evidence type="ECO:0000313" key="9">
    <source>
        <dbReference type="Proteomes" id="UP000288943"/>
    </source>
</evidence>
<dbReference type="PRINTS" id="PR00598">
    <property type="entry name" value="HTHMARR"/>
</dbReference>
<protein>
    <submittedName>
        <fullName evidence="8">MarR family transcriptional regulator</fullName>
    </submittedName>
</protein>